<dbReference type="InterPro" id="IPR043129">
    <property type="entry name" value="ATPase_NBD"/>
</dbReference>
<dbReference type="PANTHER" id="PTHR18964">
    <property type="entry name" value="ROK (REPRESSOR, ORF, KINASE) FAMILY"/>
    <property type="match status" value="1"/>
</dbReference>
<dbReference type="SUPFAM" id="SSF46785">
    <property type="entry name" value="Winged helix' DNA-binding domain"/>
    <property type="match status" value="1"/>
</dbReference>
<dbReference type="Proteomes" id="UP001499854">
    <property type="component" value="Unassembled WGS sequence"/>
</dbReference>
<dbReference type="InterPro" id="IPR036388">
    <property type="entry name" value="WH-like_DNA-bd_sf"/>
</dbReference>
<name>A0ABP5DXE5_9ACTN</name>
<evidence type="ECO:0000313" key="2">
    <source>
        <dbReference type="EMBL" id="GAA1986312.1"/>
    </source>
</evidence>
<dbReference type="EMBL" id="BAAAQM010000037">
    <property type="protein sequence ID" value="GAA1986312.1"/>
    <property type="molecule type" value="Genomic_DNA"/>
</dbReference>
<dbReference type="InterPro" id="IPR000600">
    <property type="entry name" value="ROK"/>
</dbReference>
<protein>
    <submittedName>
        <fullName evidence="2">ROK family transcriptional regulator</fullName>
    </submittedName>
</protein>
<evidence type="ECO:0000256" key="1">
    <source>
        <dbReference type="ARBA" id="ARBA00006479"/>
    </source>
</evidence>
<sequence length="404" mass="41494">MIPAGAKTTRDLRRRSRAALLSSVYLGQAASRPELVRLTGMSSAAVSNVVTGLIADGLVAEAGSVDSNGGRPRTVLAARPGFGHVVGVDIGETHIQVVLFDWTLSTLATTTHEIRVGRLDPEVVVRLVVSGVRSLLDTTGVASEGLLGIGVGVPGSAQEGERGVVHAPTLGWSGVPLGDVLRAELDVPILIDNCARTLGQAEAWRGAGREARRAVVALWGVGVGAAIAVGSTPVTIGSSATSEWGHAVIAVRGRACRCGSRGCLEAYVGATAILDAYLEHPAARPFTQDGTEARMAELVRRSAPGDDEAAAATLDDVAEYLGIGVANLVNLINPDQVILAGWVGELLGPLLLPAIRAAAQRHALSYLFDQTRIGLGELGSGAVALGAATLPVARLLATGGRPED</sequence>
<dbReference type="Gene3D" id="3.30.420.40">
    <property type="match status" value="2"/>
</dbReference>
<dbReference type="RefSeq" id="WP_344660119.1">
    <property type="nucleotide sequence ID" value="NZ_BAAAQM010000037.1"/>
</dbReference>
<dbReference type="Pfam" id="PF00480">
    <property type="entry name" value="ROK"/>
    <property type="match status" value="1"/>
</dbReference>
<reference evidence="3" key="1">
    <citation type="journal article" date="2019" name="Int. J. Syst. Evol. Microbiol.">
        <title>The Global Catalogue of Microorganisms (GCM) 10K type strain sequencing project: providing services to taxonomists for standard genome sequencing and annotation.</title>
        <authorList>
            <consortium name="The Broad Institute Genomics Platform"/>
            <consortium name="The Broad Institute Genome Sequencing Center for Infectious Disease"/>
            <person name="Wu L."/>
            <person name="Ma J."/>
        </authorList>
    </citation>
    <scope>NUCLEOTIDE SEQUENCE [LARGE SCALE GENOMIC DNA]</scope>
    <source>
        <strain evidence="3">JCM 16013</strain>
    </source>
</reference>
<dbReference type="InterPro" id="IPR036390">
    <property type="entry name" value="WH_DNA-bd_sf"/>
</dbReference>
<comment type="similarity">
    <text evidence="1">Belongs to the ROK (NagC/XylR) family.</text>
</comment>
<proteinExistence type="inferred from homology"/>
<gene>
    <name evidence="2" type="ORF">GCM10009838_56030</name>
</gene>
<accession>A0ABP5DXE5</accession>
<comment type="caution">
    <text evidence="2">The sequence shown here is derived from an EMBL/GenBank/DDBJ whole genome shotgun (WGS) entry which is preliminary data.</text>
</comment>
<dbReference type="Gene3D" id="1.10.10.10">
    <property type="entry name" value="Winged helix-like DNA-binding domain superfamily/Winged helix DNA-binding domain"/>
    <property type="match status" value="1"/>
</dbReference>
<keyword evidence="3" id="KW-1185">Reference proteome</keyword>
<dbReference type="PANTHER" id="PTHR18964:SF149">
    <property type="entry name" value="BIFUNCTIONAL UDP-N-ACETYLGLUCOSAMINE 2-EPIMERASE_N-ACETYLMANNOSAMINE KINASE"/>
    <property type="match status" value="1"/>
</dbReference>
<dbReference type="SUPFAM" id="SSF53067">
    <property type="entry name" value="Actin-like ATPase domain"/>
    <property type="match status" value="1"/>
</dbReference>
<evidence type="ECO:0000313" key="3">
    <source>
        <dbReference type="Proteomes" id="UP001499854"/>
    </source>
</evidence>
<organism evidence="2 3">
    <name type="scientific">Catenulispora subtropica</name>
    <dbReference type="NCBI Taxonomy" id="450798"/>
    <lineage>
        <taxon>Bacteria</taxon>
        <taxon>Bacillati</taxon>
        <taxon>Actinomycetota</taxon>
        <taxon>Actinomycetes</taxon>
        <taxon>Catenulisporales</taxon>
        <taxon>Catenulisporaceae</taxon>
        <taxon>Catenulispora</taxon>
    </lineage>
</organism>